<dbReference type="KEGG" id="dmm:dnm_045780"/>
<gene>
    <name evidence="1" type="ORF">dnm_045780</name>
</gene>
<sequence>MLKLSCHRTPSSPDVIPGKTGAMCGNATKARRREVSQRIPASLCVPVSLRHCLFGQKKIARGPASENITIFRNGGALP</sequence>
<dbReference type="Proteomes" id="UP000663722">
    <property type="component" value="Chromosome"/>
</dbReference>
<proteinExistence type="predicted"/>
<keyword evidence="2" id="KW-1185">Reference proteome</keyword>
<organism evidence="1 2">
    <name type="scientific">Desulfonema magnum</name>
    <dbReference type="NCBI Taxonomy" id="45655"/>
    <lineage>
        <taxon>Bacteria</taxon>
        <taxon>Pseudomonadati</taxon>
        <taxon>Thermodesulfobacteriota</taxon>
        <taxon>Desulfobacteria</taxon>
        <taxon>Desulfobacterales</taxon>
        <taxon>Desulfococcaceae</taxon>
        <taxon>Desulfonema</taxon>
    </lineage>
</organism>
<evidence type="ECO:0000313" key="2">
    <source>
        <dbReference type="Proteomes" id="UP000663722"/>
    </source>
</evidence>
<reference evidence="1" key="1">
    <citation type="journal article" date="2021" name="Microb. Physiol.">
        <title>Proteogenomic Insights into the Physiology of Marine, Sulfate-Reducing, Filamentous Desulfonema limicola and Desulfonema magnum.</title>
        <authorList>
            <person name="Schnaars V."/>
            <person name="Wohlbrand L."/>
            <person name="Scheve S."/>
            <person name="Hinrichs C."/>
            <person name="Reinhardt R."/>
            <person name="Rabus R."/>
        </authorList>
    </citation>
    <scope>NUCLEOTIDE SEQUENCE</scope>
    <source>
        <strain evidence="1">4be13</strain>
    </source>
</reference>
<name>A0A975BNJ3_9BACT</name>
<protein>
    <submittedName>
        <fullName evidence="1">Uncharacterized protein</fullName>
    </submittedName>
</protein>
<dbReference type="AlphaFoldDB" id="A0A975BNJ3"/>
<accession>A0A975BNJ3</accession>
<evidence type="ECO:0000313" key="1">
    <source>
        <dbReference type="EMBL" id="QTA88532.1"/>
    </source>
</evidence>
<dbReference type="EMBL" id="CP061800">
    <property type="protein sequence ID" value="QTA88532.1"/>
    <property type="molecule type" value="Genomic_DNA"/>
</dbReference>